<evidence type="ECO:0000313" key="2">
    <source>
        <dbReference type="EMBL" id="KXH40821.1"/>
    </source>
</evidence>
<gene>
    <name evidence="2" type="ORF">CNYM01_13250</name>
</gene>
<keyword evidence="3" id="KW-1185">Reference proteome</keyword>
<name>A0A135SY79_9PEZI</name>
<accession>A0A135SY79</accession>
<feature type="compositionally biased region" description="Polar residues" evidence="1">
    <location>
        <begin position="44"/>
        <end position="57"/>
    </location>
</feature>
<organism evidence="2 3">
    <name type="scientific">Colletotrichum nymphaeae SA-01</name>
    <dbReference type="NCBI Taxonomy" id="1460502"/>
    <lineage>
        <taxon>Eukaryota</taxon>
        <taxon>Fungi</taxon>
        <taxon>Dikarya</taxon>
        <taxon>Ascomycota</taxon>
        <taxon>Pezizomycotina</taxon>
        <taxon>Sordariomycetes</taxon>
        <taxon>Hypocreomycetidae</taxon>
        <taxon>Glomerellales</taxon>
        <taxon>Glomerellaceae</taxon>
        <taxon>Colletotrichum</taxon>
        <taxon>Colletotrichum acutatum species complex</taxon>
    </lineage>
</organism>
<comment type="caution">
    <text evidence="2">The sequence shown here is derived from an EMBL/GenBank/DDBJ whole genome shotgun (WGS) entry which is preliminary data.</text>
</comment>
<feature type="compositionally biased region" description="Polar residues" evidence="1">
    <location>
        <begin position="100"/>
        <end position="113"/>
    </location>
</feature>
<sequence length="134" mass="14813">MKARSQIVAPSVRVRRYRFGDDQRLMKRYLGSLDNAAEPDHIATSAQIRGPPTSTASHGKPPTLSHETVILRELYVTPMCQTATYASAVSVHHVTVHTAESFSPCSRQSPVRSQSHRPLRQILCPKQPGETEPG</sequence>
<proteinExistence type="predicted"/>
<evidence type="ECO:0000313" key="3">
    <source>
        <dbReference type="Proteomes" id="UP000070054"/>
    </source>
</evidence>
<feature type="region of interest" description="Disordered" evidence="1">
    <location>
        <begin position="100"/>
        <end position="134"/>
    </location>
</feature>
<reference evidence="2 3" key="1">
    <citation type="submission" date="2014-02" db="EMBL/GenBank/DDBJ databases">
        <title>The genome sequence of Colletotrichum nymphaeae SA-01.</title>
        <authorList>
            <person name="Baroncelli R."/>
            <person name="Thon M.R."/>
        </authorList>
    </citation>
    <scope>NUCLEOTIDE SEQUENCE [LARGE SCALE GENOMIC DNA]</scope>
    <source>
        <strain evidence="2 3">SA-01</strain>
    </source>
</reference>
<dbReference type="EMBL" id="JEMN01001307">
    <property type="protein sequence ID" value="KXH40821.1"/>
    <property type="molecule type" value="Genomic_DNA"/>
</dbReference>
<dbReference type="AlphaFoldDB" id="A0A135SY79"/>
<protein>
    <submittedName>
        <fullName evidence="2">Uncharacterized protein</fullName>
    </submittedName>
</protein>
<dbReference type="Proteomes" id="UP000070054">
    <property type="component" value="Unassembled WGS sequence"/>
</dbReference>
<feature type="region of interest" description="Disordered" evidence="1">
    <location>
        <begin position="33"/>
        <end position="64"/>
    </location>
</feature>
<evidence type="ECO:0000256" key="1">
    <source>
        <dbReference type="SAM" id="MobiDB-lite"/>
    </source>
</evidence>